<organism evidence="1 2">
    <name type="scientific">Myroides marinus</name>
    <dbReference type="NCBI Taxonomy" id="703342"/>
    <lineage>
        <taxon>Bacteria</taxon>
        <taxon>Pseudomonadati</taxon>
        <taxon>Bacteroidota</taxon>
        <taxon>Flavobacteriia</taxon>
        <taxon>Flavobacteriales</taxon>
        <taxon>Flavobacteriaceae</taxon>
        <taxon>Myroides</taxon>
    </lineage>
</organism>
<dbReference type="Pfam" id="PF02566">
    <property type="entry name" value="OsmC"/>
    <property type="match status" value="1"/>
</dbReference>
<dbReference type="SUPFAM" id="SSF82784">
    <property type="entry name" value="OsmC-like"/>
    <property type="match status" value="1"/>
</dbReference>
<dbReference type="PANTHER" id="PTHR42830">
    <property type="entry name" value="OSMOTICALLY INDUCIBLE FAMILY PROTEIN"/>
    <property type="match status" value="1"/>
</dbReference>
<sequence>MKTHNYKATIEWTGNKGTGTDNYKNYERDHAILIEHKPTILGSSDPAFRGDKTRHNPEDMFVSSLSSCHMLWYLHFCSVNNIIVEEYTDTVTGIMAEEKDGKGYFTEVTLNPRVVVSDVNMIEKAIELHHEANKYCFIANSVNFSVKHNPIVVVKE</sequence>
<dbReference type="RefSeq" id="WP_038988101.1">
    <property type="nucleotide sequence ID" value="NZ_JWJO01000078.1"/>
</dbReference>
<gene>
    <name evidence="1" type="ORF">AV926_02690</name>
</gene>
<dbReference type="EMBL" id="LQNU01000032">
    <property type="protein sequence ID" value="KZE84050.1"/>
    <property type="molecule type" value="Genomic_DNA"/>
</dbReference>
<reference evidence="1 2" key="1">
    <citation type="submission" date="2016-01" db="EMBL/GenBank/DDBJ databases">
        <title>Whole genome sequencing of Myroides marinus L41.</title>
        <authorList>
            <person name="Hong K.W."/>
        </authorList>
    </citation>
    <scope>NUCLEOTIDE SEQUENCE [LARGE SCALE GENOMIC DNA]</scope>
    <source>
        <strain evidence="1 2">L41</strain>
    </source>
</reference>
<evidence type="ECO:0000313" key="1">
    <source>
        <dbReference type="EMBL" id="KZE84050.1"/>
    </source>
</evidence>
<dbReference type="AlphaFoldDB" id="A0A164AL85"/>
<dbReference type="PANTHER" id="PTHR42830:SF2">
    <property type="entry name" value="OSMC_OHR FAMILY PROTEIN"/>
    <property type="match status" value="1"/>
</dbReference>
<dbReference type="InterPro" id="IPR003718">
    <property type="entry name" value="OsmC/Ohr_fam"/>
</dbReference>
<dbReference type="Proteomes" id="UP000076630">
    <property type="component" value="Unassembled WGS sequence"/>
</dbReference>
<protein>
    <submittedName>
        <fullName evidence="1">Peroxiredoxin</fullName>
    </submittedName>
</protein>
<evidence type="ECO:0000313" key="2">
    <source>
        <dbReference type="Proteomes" id="UP000076630"/>
    </source>
</evidence>
<accession>A0A164AL85</accession>
<dbReference type="OrthoDB" id="9795405at2"/>
<proteinExistence type="predicted"/>
<dbReference type="InterPro" id="IPR036102">
    <property type="entry name" value="OsmC/Ohrsf"/>
</dbReference>
<dbReference type="Gene3D" id="3.30.300.20">
    <property type="match status" value="1"/>
</dbReference>
<name>A0A164AL85_9FLAO</name>
<keyword evidence="2" id="KW-1185">Reference proteome</keyword>
<dbReference type="InterPro" id="IPR015946">
    <property type="entry name" value="KH_dom-like_a/b"/>
</dbReference>
<dbReference type="InterPro" id="IPR052707">
    <property type="entry name" value="OsmC_Ohr_Peroxiredoxin"/>
</dbReference>
<comment type="caution">
    <text evidence="1">The sequence shown here is derived from an EMBL/GenBank/DDBJ whole genome shotgun (WGS) entry which is preliminary data.</text>
</comment>